<keyword evidence="2" id="KW-1185">Reference proteome</keyword>
<proteinExistence type="predicted"/>
<organism evidence="1 2">
    <name type="scientific">Escherichia phage vB_EcoP_S523</name>
    <dbReference type="NCBI Taxonomy" id="2233775"/>
    <lineage>
        <taxon>Viruses</taxon>
        <taxon>Duplodnaviria</taxon>
        <taxon>Heunggongvirae</taxon>
        <taxon>Uroviricota</taxon>
        <taxon>Caudoviricetes</taxon>
        <taxon>Autographivirales</taxon>
        <taxon>Autotranscriptaviridae</taxon>
        <taxon>Studiervirinae</taxon>
        <taxon>Berlinvirus</taxon>
        <taxon>Berlinvirus S523</taxon>
    </lineage>
</organism>
<reference evidence="2" key="1">
    <citation type="submission" date="2018-03" db="EMBL/GenBank/DDBJ databases">
        <authorList>
            <person name="Shan W."/>
            <person name="Wang Z."/>
            <person name="Yang D."/>
            <person name="Kong L."/>
            <person name="Yan Y."/>
            <person name="Wang H."/>
            <person name="Sun J."/>
        </authorList>
    </citation>
    <scope>NUCLEOTIDE SEQUENCE [LARGE SCALE GENOMIC DNA]</scope>
</reference>
<accession>A0A2Z4Q427</accession>
<evidence type="ECO:0000313" key="1">
    <source>
        <dbReference type="EMBL" id="AWY04263.1"/>
    </source>
</evidence>
<dbReference type="KEGG" id="vg:54993027"/>
<sequence length="219" mass="24730">MKPLGCLRGCLRVFFSLQQEDTNMRSYETTLETGEELAAVNDILASIGEPPVSTLEGDANADVANARRVLNKINRQIQSKGWTFNIEEDQQLLPDVFNGLIPYMSDYLSVLSEGGATAYVNRGGYVYDRTTGTDVFQNPITVTIIKLREFYEMPECFRFWIVTKAARQFNNRFFGAPEIDAVLAEEEQEAKMQCHEYELDFGNFNMLDGDAFTGGLLSR</sequence>
<evidence type="ECO:0000313" key="2">
    <source>
        <dbReference type="Proteomes" id="UP000250707"/>
    </source>
</evidence>
<dbReference type="Pfam" id="PF17212">
    <property type="entry name" value="Tube"/>
    <property type="match status" value="1"/>
</dbReference>
<name>A0A2Z4Q427_9CAUD</name>
<protein>
    <submittedName>
        <fullName evidence="1">Tail tubular protein A</fullName>
    </submittedName>
</protein>
<dbReference type="InterPro" id="IPR033767">
    <property type="entry name" value="Tail_Gp11"/>
</dbReference>
<dbReference type="GeneID" id="54993027"/>
<dbReference type="RefSeq" id="YP_009802476.1">
    <property type="nucleotide sequence ID" value="NC_047984.1"/>
</dbReference>
<dbReference type="Proteomes" id="UP000250707">
    <property type="component" value="Segment"/>
</dbReference>
<dbReference type="EMBL" id="MH031343">
    <property type="protein sequence ID" value="AWY04263.1"/>
    <property type="molecule type" value="Genomic_DNA"/>
</dbReference>